<dbReference type="GO" id="GO:0008610">
    <property type="term" value="P:lipid biosynthetic process"/>
    <property type="evidence" value="ECO:0007669"/>
    <property type="project" value="InterPro"/>
</dbReference>
<reference evidence="10" key="1">
    <citation type="submission" date="2016-10" db="EMBL/GenBank/DDBJ databases">
        <authorList>
            <person name="Varghese N."/>
            <person name="Submissions S."/>
        </authorList>
    </citation>
    <scope>NUCLEOTIDE SEQUENCE [LARGE SCALE GENOMIC DNA]</scope>
    <source>
        <strain evidence="10">DSM 27839</strain>
    </source>
</reference>
<dbReference type="InterPro" id="IPR006694">
    <property type="entry name" value="Fatty_acid_hydroxylase"/>
</dbReference>
<dbReference type="PANTHER" id="PTHR21624:SF1">
    <property type="entry name" value="ALKYLGLYCEROL MONOOXYGENASE"/>
    <property type="match status" value="1"/>
</dbReference>
<feature type="transmembrane region" description="Helical" evidence="7">
    <location>
        <begin position="113"/>
        <end position="132"/>
    </location>
</feature>
<dbReference type="AlphaFoldDB" id="A0A1H3B6W2"/>
<keyword evidence="3 7" id="KW-1133">Transmembrane helix</keyword>
<keyword evidence="10" id="KW-1185">Reference proteome</keyword>
<dbReference type="Proteomes" id="UP000183400">
    <property type="component" value="Unassembled WGS sequence"/>
</dbReference>
<evidence type="ECO:0000256" key="6">
    <source>
        <dbReference type="ARBA" id="ARBA00023136"/>
    </source>
</evidence>
<evidence type="ECO:0000313" key="9">
    <source>
        <dbReference type="EMBL" id="SDX37696.1"/>
    </source>
</evidence>
<dbReference type="OrthoDB" id="9770329at2"/>
<dbReference type="STRING" id="985054.SAMN05444358_10577"/>
<keyword evidence="6 7" id="KW-0472">Membrane</keyword>
<dbReference type="GO" id="GO:0006643">
    <property type="term" value="P:membrane lipid metabolic process"/>
    <property type="evidence" value="ECO:0007669"/>
    <property type="project" value="TreeGrafter"/>
</dbReference>
<proteinExistence type="predicted"/>
<evidence type="ECO:0000313" key="10">
    <source>
        <dbReference type="Proteomes" id="UP000183400"/>
    </source>
</evidence>
<evidence type="ECO:0000259" key="8">
    <source>
        <dbReference type="Pfam" id="PF04116"/>
    </source>
</evidence>
<keyword evidence="2 7" id="KW-0812">Transmembrane</keyword>
<keyword evidence="5" id="KW-0443">Lipid metabolism</keyword>
<feature type="transmembrane region" description="Helical" evidence="7">
    <location>
        <begin position="200"/>
        <end position="220"/>
    </location>
</feature>
<sequence length="313" mass="35375">MDLSELTQIAVSKLSGITDNANLRHFWVYVLCGMTIAIVAHRIGGDDRRFHSVFFRKEVWGSRSAFIDYVILLINPIIFVFALDWIVNTLWKLTPVIADGIRSLGADLQSEGGSVWVAVALTVTLYIVNDFMRWWMHYLQHKVPFLWEFHKIHHSAEHLNFATAERHHPFDAVFYGFGAVGAAAIVNGVFIGLFGDHLTAYQIGGANVIFFGSNLIGGVLRHSPIWVSYGPRIENWLISPAMHQIHHSSDPKHWDKNMGGGLAVWDRMGGTLYVPQGREELQFGIGPETEDYRTLFGVYVEPLIKAARIFQRS</sequence>
<dbReference type="GO" id="GO:0012505">
    <property type="term" value="C:endomembrane system"/>
    <property type="evidence" value="ECO:0007669"/>
    <property type="project" value="UniProtKB-SubCell"/>
</dbReference>
<dbReference type="PANTHER" id="PTHR21624">
    <property type="entry name" value="STEROL DESATURASE-RELATED PROTEIN"/>
    <property type="match status" value="1"/>
</dbReference>
<feature type="transmembrane region" description="Helical" evidence="7">
    <location>
        <begin position="26"/>
        <end position="45"/>
    </location>
</feature>
<feature type="transmembrane region" description="Helical" evidence="7">
    <location>
        <begin position="66"/>
        <end position="87"/>
    </location>
</feature>
<dbReference type="RefSeq" id="WP_083347760.1">
    <property type="nucleotide sequence ID" value="NZ_FNNP01000005.1"/>
</dbReference>
<evidence type="ECO:0000256" key="1">
    <source>
        <dbReference type="ARBA" id="ARBA00004127"/>
    </source>
</evidence>
<dbReference type="EMBL" id="FNNP01000005">
    <property type="protein sequence ID" value="SDX37696.1"/>
    <property type="molecule type" value="Genomic_DNA"/>
</dbReference>
<dbReference type="Pfam" id="PF04116">
    <property type="entry name" value="FA_hydroxylase"/>
    <property type="match status" value="1"/>
</dbReference>
<evidence type="ECO:0000256" key="3">
    <source>
        <dbReference type="ARBA" id="ARBA00022989"/>
    </source>
</evidence>
<feature type="domain" description="Fatty acid hydroxylase" evidence="8">
    <location>
        <begin position="123"/>
        <end position="271"/>
    </location>
</feature>
<evidence type="ECO:0000256" key="5">
    <source>
        <dbReference type="ARBA" id="ARBA00023098"/>
    </source>
</evidence>
<feature type="transmembrane region" description="Helical" evidence="7">
    <location>
        <begin position="172"/>
        <end position="194"/>
    </location>
</feature>
<dbReference type="GO" id="GO:0016020">
    <property type="term" value="C:membrane"/>
    <property type="evidence" value="ECO:0007669"/>
    <property type="project" value="GOC"/>
</dbReference>
<comment type="subcellular location">
    <subcellularLocation>
        <location evidence="1">Endomembrane system</location>
        <topology evidence="1">Multi-pass membrane protein</topology>
    </subcellularLocation>
</comment>
<protein>
    <submittedName>
        <fullName evidence="9">Sterol desaturase/sphingolipid hydroxylase, fatty acid hydroxylase superfamily</fullName>
    </submittedName>
</protein>
<evidence type="ECO:0000256" key="2">
    <source>
        <dbReference type="ARBA" id="ARBA00022692"/>
    </source>
</evidence>
<gene>
    <name evidence="9" type="ORF">SAMN05444358_10577</name>
</gene>
<evidence type="ECO:0000256" key="7">
    <source>
        <dbReference type="SAM" id="Phobius"/>
    </source>
</evidence>
<dbReference type="GO" id="GO:0050479">
    <property type="term" value="F:glyceryl-ether monooxygenase activity"/>
    <property type="evidence" value="ECO:0007669"/>
    <property type="project" value="TreeGrafter"/>
</dbReference>
<accession>A0A1H3B6W2</accession>
<name>A0A1H3B6W2_9RHOB</name>
<keyword evidence="4" id="KW-0560">Oxidoreductase</keyword>
<evidence type="ECO:0000256" key="4">
    <source>
        <dbReference type="ARBA" id="ARBA00023002"/>
    </source>
</evidence>
<dbReference type="InterPro" id="IPR051689">
    <property type="entry name" value="Sterol_desaturase/TMEM195"/>
</dbReference>
<organism evidence="9 10">
    <name type="scientific">Ruegeria halocynthiae</name>
    <dbReference type="NCBI Taxonomy" id="985054"/>
    <lineage>
        <taxon>Bacteria</taxon>
        <taxon>Pseudomonadati</taxon>
        <taxon>Pseudomonadota</taxon>
        <taxon>Alphaproteobacteria</taxon>
        <taxon>Rhodobacterales</taxon>
        <taxon>Roseobacteraceae</taxon>
        <taxon>Ruegeria</taxon>
    </lineage>
</organism>
<dbReference type="GO" id="GO:0005506">
    <property type="term" value="F:iron ion binding"/>
    <property type="evidence" value="ECO:0007669"/>
    <property type="project" value="InterPro"/>
</dbReference>